<evidence type="ECO:0000313" key="2">
    <source>
        <dbReference type="Proteomes" id="UP000053890"/>
    </source>
</evidence>
<dbReference type="GO" id="GO:0008757">
    <property type="term" value="F:S-adenosylmethionine-dependent methyltransferase activity"/>
    <property type="evidence" value="ECO:0007669"/>
    <property type="project" value="InterPro"/>
</dbReference>
<dbReference type="InterPro" id="IPR029063">
    <property type="entry name" value="SAM-dependent_MTases_sf"/>
</dbReference>
<protein>
    <submittedName>
        <fullName evidence="1">Uncharacterized protein</fullName>
    </submittedName>
</protein>
<dbReference type="AlphaFoldDB" id="A0A194S9K1"/>
<evidence type="ECO:0000313" key="1">
    <source>
        <dbReference type="EMBL" id="KPV77264.1"/>
    </source>
</evidence>
<dbReference type="STRING" id="578459.A0A194S9K1"/>
<keyword evidence="2" id="KW-1185">Reference proteome</keyword>
<dbReference type="RefSeq" id="XP_018273313.1">
    <property type="nucleotide sequence ID" value="XM_018413111.1"/>
</dbReference>
<sequence length="184" mass="20713">MNLGTSLLFSRTHIVDQHTVAPYVHSFSHQRTSSNLVRRISFPDVVPRRDLALRFVPGDFLELFTSLDQYDAVVTLFFIDTAANLLAYLDTIWAALKPGGVWVNEGPLLYYGNPGMELPLEDVVRAAELVGFVIEKRDELREVRYTADELGMYTFAYDCAFWVARKPSEAGREPGAERGPARGL</sequence>
<name>A0A194S9K1_RHOGW</name>
<organism evidence="1 2">
    <name type="scientific">Rhodotorula graminis (strain WP1)</name>
    <dbReference type="NCBI Taxonomy" id="578459"/>
    <lineage>
        <taxon>Eukaryota</taxon>
        <taxon>Fungi</taxon>
        <taxon>Dikarya</taxon>
        <taxon>Basidiomycota</taxon>
        <taxon>Pucciniomycotina</taxon>
        <taxon>Microbotryomycetes</taxon>
        <taxon>Sporidiobolales</taxon>
        <taxon>Sporidiobolaceae</taxon>
        <taxon>Rhodotorula</taxon>
    </lineage>
</organism>
<dbReference type="EMBL" id="KQ474074">
    <property type="protein sequence ID" value="KPV77264.1"/>
    <property type="molecule type" value="Genomic_DNA"/>
</dbReference>
<dbReference type="SUPFAM" id="SSF53335">
    <property type="entry name" value="S-adenosyl-L-methionine-dependent methyltransferases"/>
    <property type="match status" value="1"/>
</dbReference>
<dbReference type="SMART" id="SM01296">
    <property type="entry name" value="N2227"/>
    <property type="match status" value="1"/>
</dbReference>
<gene>
    <name evidence="1" type="ORF">RHOBADRAFT_33440</name>
</gene>
<dbReference type="PANTHER" id="PTHR12303">
    <property type="entry name" value="CARNOSINE N-METHYLTRANSFERASE"/>
    <property type="match status" value="1"/>
</dbReference>
<dbReference type="OrthoDB" id="978at2759"/>
<dbReference type="Gene3D" id="3.40.50.150">
    <property type="entry name" value="Vaccinia Virus protein VP39"/>
    <property type="match status" value="1"/>
</dbReference>
<proteinExistence type="predicted"/>
<dbReference type="Proteomes" id="UP000053890">
    <property type="component" value="Unassembled WGS sequence"/>
</dbReference>
<dbReference type="GeneID" id="28973560"/>
<dbReference type="Pfam" id="PF07942">
    <property type="entry name" value="CARME"/>
    <property type="match status" value="1"/>
</dbReference>
<dbReference type="PANTHER" id="PTHR12303:SF13">
    <property type="match status" value="1"/>
</dbReference>
<dbReference type="InterPro" id="IPR012901">
    <property type="entry name" value="CARME"/>
</dbReference>
<reference evidence="1 2" key="1">
    <citation type="journal article" date="2015" name="Front. Microbiol.">
        <title>Genome sequence of the plant growth promoting endophytic yeast Rhodotorula graminis WP1.</title>
        <authorList>
            <person name="Firrincieli A."/>
            <person name="Otillar R."/>
            <person name="Salamov A."/>
            <person name="Schmutz J."/>
            <person name="Khan Z."/>
            <person name="Redman R.S."/>
            <person name="Fleck N.D."/>
            <person name="Lindquist E."/>
            <person name="Grigoriev I.V."/>
            <person name="Doty S.L."/>
        </authorList>
    </citation>
    <scope>NUCLEOTIDE SEQUENCE [LARGE SCALE GENOMIC DNA]</scope>
    <source>
        <strain evidence="1 2">WP1</strain>
    </source>
</reference>
<accession>A0A194S9K1</accession>